<comment type="subcellular location">
    <subcellularLocation>
        <location evidence="1">Cell membrane</location>
    </subcellularLocation>
    <subcellularLocation>
        <location evidence="2">Secreted</location>
    </subcellularLocation>
</comment>
<accession>A0A8C3FTT3</accession>
<keyword evidence="13" id="KW-1185">Reference proteome</keyword>
<feature type="domain" description="Ig-like" evidence="11">
    <location>
        <begin position="5"/>
        <end position="125"/>
    </location>
</feature>
<reference evidence="12" key="2">
    <citation type="submission" date="2025-09" db="UniProtKB">
        <authorList>
            <consortium name="Ensembl"/>
        </authorList>
    </citation>
    <scope>IDENTIFICATION</scope>
</reference>
<evidence type="ECO:0000259" key="11">
    <source>
        <dbReference type="PROSITE" id="PS50835"/>
    </source>
</evidence>
<evidence type="ECO:0000313" key="12">
    <source>
        <dbReference type="Ensembl" id="ENSCPBP00000013799.1"/>
    </source>
</evidence>
<keyword evidence="3" id="KW-1003">Cell membrane</keyword>
<dbReference type="GO" id="GO:0005886">
    <property type="term" value="C:plasma membrane"/>
    <property type="evidence" value="ECO:0007669"/>
    <property type="project" value="UniProtKB-SubCell"/>
</dbReference>
<sequence length="205" mass="22203">MAWAPLLLALLTYCSGSLAQYVLTQPPSVSVSPGQNAQITCSGNNIGSKNVHWYQQKPGSAPLLVIYSDSSRPSGIPDRFTEANSGSTATLTITGVQAQDEADYYCQVRDSSSDQPHGDTERRGSETQTYHRGTSDCVFFVLAFFPLTIVGLIHRSGVEVSFLNRPGSSQPTLDQHMTPRCPCGHRSLVTMQGPHSQLVEISLLC</sequence>
<evidence type="ECO:0000256" key="3">
    <source>
        <dbReference type="ARBA" id="ARBA00022475"/>
    </source>
</evidence>
<evidence type="ECO:0000313" key="13">
    <source>
        <dbReference type="Proteomes" id="UP000694380"/>
    </source>
</evidence>
<evidence type="ECO:0000256" key="9">
    <source>
        <dbReference type="SAM" id="MobiDB-lite"/>
    </source>
</evidence>
<protein>
    <recommendedName>
        <fullName evidence="11">Ig-like domain-containing protein</fullName>
    </recommendedName>
</protein>
<keyword evidence="4" id="KW-0964">Secreted</keyword>
<dbReference type="Pfam" id="PF07686">
    <property type="entry name" value="V-set"/>
    <property type="match status" value="1"/>
</dbReference>
<name>A0A8C3FTT3_CHRPI</name>
<dbReference type="InterPro" id="IPR003599">
    <property type="entry name" value="Ig_sub"/>
</dbReference>
<keyword evidence="6" id="KW-0391">Immunity</keyword>
<reference evidence="12" key="1">
    <citation type="submission" date="2025-08" db="UniProtKB">
        <authorList>
            <consortium name="Ensembl"/>
        </authorList>
    </citation>
    <scope>IDENTIFICATION</scope>
</reference>
<evidence type="ECO:0000256" key="8">
    <source>
        <dbReference type="ARBA" id="ARBA00023319"/>
    </source>
</evidence>
<evidence type="ECO:0000256" key="7">
    <source>
        <dbReference type="ARBA" id="ARBA00023136"/>
    </source>
</evidence>
<dbReference type="PROSITE" id="PS50835">
    <property type="entry name" value="IG_LIKE"/>
    <property type="match status" value="1"/>
</dbReference>
<dbReference type="GeneTree" id="ENSGT00940000153120"/>
<feature type="signal peptide" evidence="10">
    <location>
        <begin position="1"/>
        <end position="19"/>
    </location>
</feature>
<dbReference type="AlphaFoldDB" id="A0A8C3FTT3"/>
<dbReference type="SUPFAM" id="SSF48726">
    <property type="entry name" value="Immunoglobulin"/>
    <property type="match status" value="1"/>
</dbReference>
<evidence type="ECO:0000256" key="2">
    <source>
        <dbReference type="ARBA" id="ARBA00004613"/>
    </source>
</evidence>
<feature type="compositionally biased region" description="Basic and acidic residues" evidence="9">
    <location>
        <begin position="116"/>
        <end position="125"/>
    </location>
</feature>
<dbReference type="GO" id="GO:0005576">
    <property type="term" value="C:extracellular region"/>
    <property type="evidence" value="ECO:0007669"/>
    <property type="project" value="UniProtKB-SubCell"/>
</dbReference>
<evidence type="ECO:0000256" key="5">
    <source>
        <dbReference type="ARBA" id="ARBA00022729"/>
    </source>
</evidence>
<keyword evidence="7" id="KW-0472">Membrane</keyword>
<dbReference type="FunFam" id="2.60.40.10:FF:000620">
    <property type="entry name" value="Immunoglobulin lambda locus"/>
    <property type="match status" value="1"/>
</dbReference>
<proteinExistence type="predicted"/>
<dbReference type="GO" id="GO:0002376">
    <property type="term" value="P:immune system process"/>
    <property type="evidence" value="ECO:0007669"/>
    <property type="project" value="UniProtKB-KW"/>
</dbReference>
<keyword evidence="8" id="KW-0393">Immunoglobulin domain</keyword>
<feature type="region of interest" description="Disordered" evidence="9">
    <location>
        <begin position="109"/>
        <end position="129"/>
    </location>
</feature>
<keyword evidence="5 10" id="KW-0732">Signal</keyword>
<dbReference type="PANTHER" id="PTHR23267">
    <property type="entry name" value="IMMUNOGLOBULIN LIGHT CHAIN"/>
    <property type="match status" value="1"/>
</dbReference>
<dbReference type="Ensembl" id="ENSCPBT00000016366.1">
    <property type="protein sequence ID" value="ENSCPBP00000013799.1"/>
    <property type="gene ID" value="ENSCPBG00000010291.1"/>
</dbReference>
<evidence type="ECO:0000256" key="10">
    <source>
        <dbReference type="SAM" id="SignalP"/>
    </source>
</evidence>
<dbReference type="Proteomes" id="UP000694380">
    <property type="component" value="Unplaced"/>
</dbReference>
<organism evidence="12 13">
    <name type="scientific">Chrysemys picta bellii</name>
    <name type="common">Western painted turtle</name>
    <name type="synonym">Emys bellii</name>
    <dbReference type="NCBI Taxonomy" id="8478"/>
    <lineage>
        <taxon>Eukaryota</taxon>
        <taxon>Metazoa</taxon>
        <taxon>Chordata</taxon>
        <taxon>Craniata</taxon>
        <taxon>Vertebrata</taxon>
        <taxon>Euteleostomi</taxon>
        <taxon>Archelosauria</taxon>
        <taxon>Testudinata</taxon>
        <taxon>Testudines</taxon>
        <taxon>Cryptodira</taxon>
        <taxon>Durocryptodira</taxon>
        <taxon>Testudinoidea</taxon>
        <taxon>Emydidae</taxon>
        <taxon>Chrysemys</taxon>
    </lineage>
</organism>
<dbReference type="Gene3D" id="2.60.40.10">
    <property type="entry name" value="Immunoglobulins"/>
    <property type="match status" value="1"/>
</dbReference>
<dbReference type="InterPro" id="IPR007110">
    <property type="entry name" value="Ig-like_dom"/>
</dbReference>
<dbReference type="InterPro" id="IPR013106">
    <property type="entry name" value="Ig_V-set"/>
</dbReference>
<dbReference type="InterPro" id="IPR013783">
    <property type="entry name" value="Ig-like_fold"/>
</dbReference>
<dbReference type="SMART" id="SM00409">
    <property type="entry name" value="IG"/>
    <property type="match status" value="1"/>
</dbReference>
<evidence type="ECO:0000256" key="4">
    <source>
        <dbReference type="ARBA" id="ARBA00022525"/>
    </source>
</evidence>
<feature type="chain" id="PRO_5034522208" description="Ig-like domain-containing protein" evidence="10">
    <location>
        <begin position="20"/>
        <end position="205"/>
    </location>
</feature>
<evidence type="ECO:0000256" key="1">
    <source>
        <dbReference type="ARBA" id="ARBA00004236"/>
    </source>
</evidence>
<dbReference type="SMART" id="SM00406">
    <property type="entry name" value="IGv"/>
    <property type="match status" value="1"/>
</dbReference>
<dbReference type="InterPro" id="IPR050150">
    <property type="entry name" value="IgV_Light_Chain"/>
</dbReference>
<evidence type="ECO:0000256" key="6">
    <source>
        <dbReference type="ARBA" id="ARBA00022859"/>
    </source>
</evidence>
<dbReference type="InterPro" id="IPR036179">
    <property type="entry name" value="Ig-like_dom_sf"/>
</dbReference>